<keyword evidence="1" id="KW-0812">Transmembrane</keyword>
<organism evidence="2 3">
    <name type="scientific">Klebsiella grimontii</name>
    <dbReference type="NCBI Taxonomy" id="2058152"/>
    <lineage>
        <taxon>Bacteria</taxon>
        <taxon>Pseudomonadati</taxon>
        <taxon>Pseudomonadota</taxon>
        <taxon>Gammaproteobacteria</taxon>
        <taxon>Enterobacterales</taxon>
        <taxon>Enterobacteriaceae</taxon>
        <taxon>Klebsiella/Raoultella group</taxon>
        <taxon>Klebsiella</taxon>
    </lineage>
</organism>
<protein>
    <submittedName>
        <fullName evidence="2">Uncharacterized protein</fullName>
    </submittedName>
</protein>
<accession>A0A285B859</accession>
<dbReference type="AlphaFoldDB" id="A0A285B859"/>
<dbReference type="Proteomes" id="UP000220639">
    <property type="component" value="Unassembled WGS sequence"/>
</dbReference>
<gene>
    <name evidence="2" type="ORF">KOSB73_300039</name>
</gene>
<sequence length="81" mass="8944">MPCALKGMGGSVHKYFMLRGEMKPIYLFIALMLMLPAGLVLLSVLGAVKEGNQTSDFTAIIWVCLIMVFTGVVMVFKWLDS</sequence>
<keyword evidence="1" id="KW-1133">Transmembrane helix</keyword>
<evidence type="ECO:0000256" key="1">
    <source>
        <dbReference type="SAM" id="Phobius"/>
    </source>
</evidence>
<proteinExistence type="predicted"/>
<feature type="transmembrane region" description="Helical" evidence="1">
    <location>
        <begin position="25"/>
        <end position="47"/>
    </location>
</feature>
<dbReference type="EMBL" id="FZTC01000024">
    <property type="protein sequence ID" value="SNU37112.1"/>
    <property type="molecule type" value="Genomic_DNA"/>
</dbReference>
<evidence type="ECO:0000313" key="3">
    <source>
        <dbReference type="Proteomes" id="UP000220639"/>
    </source>
</evidence>
<reference evidence="3" key="1">
    <citation type="submission" date="2017-08" db="EMBL/GenBank/DDBJ databases">
        <authorList>
            <person name="Brisse S."/>
        </authorList>
    </citation>
    <scope>NUCLEOTIDE SEQUENCE [LARGE SCALE GENOMIC DNA]</scope>
    <source>
        <strain evidence="3">06D021</strain>
    </source>
</reference>
<name>A0A285B859_9ENTR</name>
<keyword evidence="1" id="KW-0472">Membrane</keyword>
<feature type="transmembrane region" description="Helical" evidence="1">
    <location>
        <begin position="59"/>
        <end position="79"/>
    </location>
</feature>
<evidence type="ECO:0000313" key="2">
    <source>
        <dbReference type="EMBL" id="SNU37112.1"/>
    </source>
</evidence>